<dbReference type="KEGG" id="mpro:BJP34_14370"/>
<dbReference type="AlphaFoldDB" id="A0A1D8TS30"/>
<sequence>MMPTQQTSTKRDILQYLLKQDRARAQELATAIGVSPQAIRRHLKELEAEGLIEYKAVQIGMGRPQHIYHLSHKGRDRFPHHYGEFSVSLLDTMTETLGREQTSTILQKQWQRKAQEYRECIGNGTVRERVAKLVELRRLEGYMAEWHTPESGNLNNGVREQYILTEYNCAISNVAESYPSVCGHELEMFAAVLPDCTVERTHWLNNGEHQCGYLIKGPANN</sequence>
<gene>
    <name evidence="1" type="ORF">BJP34_14370</name>
</gene>
<protein>
    <submittedName>
        <fullName evidence="1">Iron-sulfur cluster biosynthesis transcriptional regulator SufR</fullName>
    </submittedName>
</protein>
<dbReference type="PRINTS" id="PR00033">
    <property type="entry name" value="HTHASNC"/>
</dbReference>
<dbReference type="Proteomes" id="UP000177870">
    <property type="component" value="Chromosome"/>
</dbReference>
<dbReference type="GO" id="GO:0043565">
    <property type="term" value="F:sequence-specific DNA binding"/>
    <property type="evidence" value="ECO:0007669"/>
    <property type="project" value="InterPro"/>
</dbReference>
<dbReference type="InterPro" id="IPR000485">
    <property type="entry name" value="AsnC-type_HTH_dom"/>
</dbReference>
<dbReference type="Gene3D" id="1.10.10.10">
    <property type="entry name" value="Winged helix-like DNA-binding domain superfamily/Winged helix DNA-binding domain"/>
    <property type="match status" value="1"/>
</dbReference>
<dbReference type="CDD" id="cd00090">
    <property type="entry name" value="HTH_ARSR"/>
    <property type="match status" value="1"/>
</dbReference>
<proteinExistence type="predicted"/>
<dbReference type="RefSeq" id="WP_070392941.1">
    <property type="nucleotide sequence ID" value="NZ_CP017599.1"/>
</dbReference>
<dbReference type="NCBIfam" id="TIGR02702">
    <property type="entry name" value="SufR_cyano"/>
    <property type="match status" value="1"/>
</dbReference>
<evidence type="ECO:0000313" key="2">
    <source>
        <dbReference type="Proteomes" id="UP000177870"/>
    </source>
</evidence>
<evidence type="ECO:0000313" key="1">
    <source>
        <dbReference type="EMBL" id="AOX00481.1"/>
    </source>
</evidence>
<organism evidence="1 2">
    <name type="scientific">Moorena producens PAL-8-15-08-1</name>
    <dbReference type="NCBI Taxonomy" id="1458985"/>
    <lineage>
        <taxon>Bacteria</taxon>
        <taxon>Bacillati</taxon>
        <taxon>Cyanobacteriota</taxon>
        <taxon>Cyanophyceae</taxon>
        <taxon>Coleofasciculales</taxon>
        <taxon>Coleofasciculaceae</taxon>
        <taxon>Moorena</taxon>
    </lineage>
</organism>
<dbReference type="PANTHER" id="PTHR38600:SF2">
    <property type="entry name" value="SLL0088 PROTEIN"/>
    <property type="match status" value="1"/>
</dbReference>
<dbReference type="InterPro" id="IPR014075">
    <property type="entry name" value="SUF_FeS_clus_asmb_SufR_cyano"/>
</dbReference>
<dbReference type="EMBL" id="CP017599">
    <property type="protein sequence ID" value="AOX00481.1"/>
    <property type="molecule type" value="Genomic_DNA"/>
</dbReference>
<dbReference type="STRING" id="1458985.BJP34_14370"/>
<dbReference type="InterPro" id="IPR036390">
    <property type="entry name" value="WH_DNA-bd_sf"/>
</dbReference>
<name>A0A1D8TS30_9CYAN</name>
<dbReference type="InterPro" id="IPR036388">
    <property type="entry name" value="WH-like_DNA-bd_sf"/>
</dbReference>
<dbReference type="Pfam" id="PF13412">
    <property type="entry name" value="HTH_24"/>
    <property type="match status" value="1"/>
</dbReference>
<dbReference type="InterPro" id="IPR011991">
    <property type="entry name" value="ArsR-like_HTH"/>
</dbReference>
<dbReference type="PANTHER" id="PTHR38600">
    <property type="entry name" value="TRANSCRIPTIONAL REGULATORY PROTEIN"/>
    <property type="match status" value="1"/>
</dbReference>
<accession>A0A1D8TS30</accession>
<dbReference type="SUPFAM" id="SSF46785">
    <property type="entry name" value="Winged helix' DNA-binding domain"/>
    <property type="match status" value="1"/>
</dbReference>
<reference evidence="2" key="1">
    <citation type="submission" date="2016-10" db="EMBL/GenBank/DDBJ databases">
        <title>Comparative genomics uncovers the prolific and rare metabolic potential of the cyanobacterial genus Moorea.</title>
        <authorList>
            <person name="Leao T."/>
            <person name="Castelao G."/>
            <person name="Korobeynikov A."/>
            <person name="Monroe E.A."/>
            <person name="Podell S."/>
            <person name="Glukhov E."/>
            <person name="Allen E."/>
            <person name="Gerwick W.H."/>
            <person name="Gerwick L."/>
        </authorList>
    </citation>
    <scope>NUCLEOTIDE SEQUENCE [LARGE SCALE GENOMIC DNA]</scope>
    <source>
        <strain evidence="2">PAL-8-15-08-1</strain>
    </source>
</reference>
<dbReference type="OrthoDB" id="9779950at2"/>